<proteinExistence type="predicted"/>
<protein>
    <submittedName>
        <fullName evidence="3">LOW QUALITY PROTEIN: spatacsin</fullName>
    </submittedName>
</protein>
<dbReference type="InParanoid" id="A0A6J2XP85"/>
<dbReference type="GeneID" id="115879816"/>
<dbReference type="OrthoDB" id="2018754at2759"/>
<dbReference type="InterPro" id="IPR028107">
    <property type="entry name" value="Spatacsin_C_dom"/>
</dbReference>
<dbReference type="PANTHER" id="PTHR13650:SF0">
    <property type="entry name" value="SPATACSIN"/>
    <property type="match status" value="1"/>
</dbReference>
<sequence length="1812" mass="209717">MHNIRYRKYIKTQCSSATCLEESSVIIDSCKEPIVLQKELVVSHHVKLNLYPSAPPNISKENLSLWIGWTYKNDKEVIREAALKGHVPLAEKFLLAKNNVPIEEVKDCIKKEVLIWVDELLDRKLIFRVSSILHAIDLDPVHELQKVFYTTKIKDLREYIGSHLRKINKLPCDYEKLWIFLEILTQSKGVSSSDESIEGLDHKSGSWKEETAAKLFIDTHDKRLAPLITAEVVWDQLLLQNQADMLISWIRITYSPTLPTNLSISEDLVLVLQSLPISEQFLNKILPSNLSSENKERILNELAKFGVFVGEERHDICQILSRINCADNIVDVYAILNQNPSSNIDLSSFFELLIDYCSKNNLLVVLNSCLKNFDIAILKGCDELSHFRLITDFRNLVKSFQEKDLCDNIFNVSVYLSGDNLEKYFCDNSLVFLSLLVFSENVSVQKTLAEKSLILYNVDLYRPLTNLFESTTFLGDLYRRKINKVTCNLTYFDLLKKHHELDPTKIFSYKFENKPLPNFNSFSSEQCEVYSKKINYTFYLKLSRPSMASKCFFLDILKGNIVINDEIKMIAREKVYKIAVSSFDNISLTTSCVSFLEMIGISSEFLRVNLEAANVLFRSNPEFEIVSMFLNAEKNSRLIQALLDETIVENIDFTKMTVSGKEFVQASKLYEIVIKFSDLHQLPLPDLFLTNLSQHNLWYPFLLYAQMKNYPVDQIKTLCSNFKNPSLLEHIVHSVMHDIKVNEANVLMGERDSRSYFLSKLGVRKMLEAVSEKDSLYSRSTYSGASFESNLSSFESDNLEIDITNTKVTLLQILIRCHNSTDPPKALLQACYFYKNPLLAILATSYEPDSFITNWLTWLCVSTNLYEAFSNLETNLTNANFVSNLLNKCMINRYPRSLLESLIVFLPGNPLTLFLDFLNSLINKIDHLEYLVPKLMRFKSLNTARRASVISQTDYEMTYLKNRIWIENTAVQLLYSAIIYNSNSYFEQIEYMSVLCQINIKQYFVSEICDFIILYDILELLFDTTIKLNIAHYLEETNRDEEVQDCINKLLKQELFDKALKISRVCNFDTNLIVLKKWENKYRHNNSSIQEFLRLCNEDFIKEKLSADCAISFFNERTPANDVERYFLLKSSHKWALDHDLTDKYELERKKILAFIDFPENVLPIDELTLFENHNGHITYKEMLKLLEKVYPAQQCVASDSMDKLDSLLAKFLDRGNFWMAVKLEKIFGCDNTNTDILKLCHELAEDIVSPTQLNEYHKQLFFKFKEFPRLSYRRNLTFRNVSVSSDKNYLEMIQENDFNNPLSQDTLILIHALVENLTHGVDLGYNIFMKYRICRNIELPYDIIVSSTDHINMLKCALQEDCANKLDVVHDFLKVFHWTKDQINDFVCEQFVNSASNYSKSKTASYIMWDVRMDTNFDVILKLLKDECYTLGYKLYNYAVAVHEQQVTAELNFKISEMSLVVELLIAAHSCFTTDCNMEGISVILRKCRTVISHLLTVRSWKLIVRLFTGVARYTELNFVFDILKENHQFEFLLSKGSKRDNQLRQASFEYLKKHCPEDKELYRLVAIHFNMCSEIASVYEREGLAHIKQLVSVIKTDPVNAACATDNQQLSLIGKNETSSLLLHKALDCYVLAAEYHVEGQKLAKGMAAAKQAELIALQKSLLNPLNPNEQAICLFDLNTAQIASLISTKFNFYQSNIITEAYNYIPDWPTVIFEQTIKENRLDYFDAFMENIGINEQFVQEVSRKYSTSNLKGVMCHKNMAYIIASLKSIHVKYRLASELGFTDLVEELISTGQISYLRDTVWKKGYKS</sequence>
<dbReference type="GO" id="GO:0030425">
    <property type="term" value="C:dendrite"/>
    <property type="evidence" value="ECO:0007669"/>
    <property type="project" value="TreeGrafter"/>
</dbReference>
<evidence type="ECO:0000313" key="3">
    <source>
        <dbReference type="RefSeq" id="XP_030752680.1"/>
    </source>
</evidence>
<dbReference type="FunCoup" id="A0A6J2XP85">
    <property type="interactions" value="1439"/>
</dbReference>
<dbReference type="Proteomes" id="UP000504635">
    <property type="component" value="Unplaced"/>
</dbReference>
<dbReference type="KEGG" id="soy:115879816"/>
<dbReference type="GO" id="GO:0030424">
    <property type="term" value="C:axon"/>
    <property type="evidence" value="ECO:0007669"/>
    <property type="project" value="TreeGrafter"/>
</dbReference>
<feature type="domain" description="Spatacsin C-terminal" evidence="1">
    <location>
        <begin position="1432"/>
        <end position="1750"/>
    </location>
</feature>
<evidence type="ECO:0000313" key="2">
    <source>
        <dbReference type="Proteomes" id="UP000504635"/>
    </source>
</evidence>
<dbReference type="GO" id="GO:0045202">
    <property type="term" value="C:synapse"/>
    <property type="evidence" value="ECO:0007669"/>
    <property type="project" value="TreeGrafter"/>
</dbReference>
<name>A0A6J2XP85_SITOR</name>
<keyword evidence="2" id="KW-1185">Reference proteome</keyword>
<dbReference type="GO" id="GO:0007268">
    <property type="term" value="P:chemical synaptic transmission"/>
    <property type="evidence" value="ECO:0007669"/>
    <property type="project" value="TreeGrafter"/>
</dbReference>
<dbReference type="GO" id="GO:0007409">
    <property type="term" value="P:axonogenesis"/>
    <property type="evidence" value="ECO:0007669"/>
    <property type="project" value="TreeGrafter"/>
</dbReference>
<dbReference type="GO" id="GO:0005737">
    <property type="term" value="C:cytoplasm"/>
    <property type="evidence" value="ECO:0007669"/>
    <property type="project" value="TreeGrafter"/>
</dbReference>
<dbReference type="InterPro" id="IPR028103">
    <property type="entry name" value="Spatacsin"/>
</dbReference>
<dbReference type="RefSeq" id="XP_030752680.1">
    <property type="nucleotide sequence ID" value="XM_030896820.1"/>
</dbReference>
<dbReference type="GO" id="GO:0008088">
    <property type="term" value="P:axo-dendritic transport"/>
    <property type="evidence" value="ECO:0007669"/>
    <property type="project" value="TreeGrafter"/>
</dbReference>
<reference evidence="3" key="1">
    <citation type="submission" date="2025-08" db="UniProtKB">
        <authorList>
            <consortium name="RefSeq"/>
        </authorList>
    </citation>
    <scope>IDENTIFICATION</scope>
    <source>
        <tissue evidence="3">Gonads</tissue>
    </source>
</reference>
<dbReference type="PANTHER" id="PTHR13650">
    <property type="entry name" value="SPATACSIN"/>
    <property type="match status" value="1"/>
</dbReference>
<accession>A0A6J2XP85</accession>
<dbReference type="GO" id="GO:0048489">
    <property type="term" value="P:synaptic vesicle transport"/>
    <property type="evidence" value="ECO:0007669"/>
    <property type="project" value="TreeGrafter"/>
</dbReference>
<gene>
    <name evidence="3" type="primary">LOC115879816</name>
</gene>
<dbReference type="Pfam" id="PF14649">
    <property type="entry name" value="Spatacsin_C"/>
    <property type="match status" value="1"/>
</dbReference>
<organism evidence="2 3">
    <name type="scientific">Sitophilus oryzae</name>
    <name type="common">Rice weevil</name>
    <name type="synonym">Curculio oryzae</name>
    <dbReference type="NCBI Taxonomy" id="7048"/>
    <lineage>
        <taxon>Eukaryota</taxon>
        <taxon>Metazoa</taxon>
        <taxon>Ecdysozoa</taxon>
        <taxon>Arthropoda</taxon>
        <taxon>Hexapoda</taxon>
        <taxon>Insecta</taxon>
        <taxon>Pterygota</taxon>
        <taxon>Neoptera</taxon>
        <taxon>Endopterygota</taxon>
        <taxon>Coleoptera</taxon>
        <taxon>Polyphaga</taxon>
        <taxon>Cucujiformia</taxon>
        <taxon>Curculionidae</taxon>
        <taxon>Dryophthorinae</taxon>
        <taxon>Sitophilus</taxon>
    </lineage>
</organism>
<evidence type="ECO:0000259" key="1">
    <source>
        <dbReference type="Pfam" id="PF14649"/>
    </source>
</evidence>